<evidence type="ECO:0000313" key="4">
    <source>
        <dbReference type="Proteomes" id="UP001154078"/>
    </source>
</evidence>
<proteinExistence type="predicted"/>
<evidence type="ECO:0000313" key="3">
    <source>
        <dbReference type="EMBL" id="CAH0552475.1"/>
    </source>
</evidence>
<feature type="region of interest" description="Disordered" evidence="1">
    <location>
        <begin position="23"/>
        <end position="46"/>
    </location>
</feature>
<dbReference type="EMBL" id="OV121134">
    <property type="protein sequence ID" value="CAH0552475.1"/>
    <property type="molecule type" value="Genomic_DNA"/>
</dbReference>
<dbReference type="AlphaFoldDB" id="A0A9P0FFX4"/>
<feature type="domain" description="FOXO protein transactivation" evidence="2">
    <location>
        <begin position="154"/>
        <end position="188"/>
    </location>
</feature>
<evidence type="ECO:0000259" key="2">
    <source>
        <dbReference type="Pfam" id="PF16676"/>
    </source>
</evidence>
<dbReference type="Proteomes" id="UP001154078">
    <property type="component" value="Chromosome 3"/>
</dbReference>
<dbReference type="OrthoDB" id="5954824at2759"/>
<keyword evidence="4" id="KW-1185">Reference proteome</keyword>
<dbReference type="InterPro" id="IPR032067">
    <property type="entry name" value="FOXO-TAD"/>
</dbReference>
<evidence type="ECO:0000256" key="1">
    <source>
        <dbReference type="SAM" id="MobiDB-lite"/>
    </source>
</evidence>
<gene>
    <name evidence="3" type="ORF">MELIAE_LOCUS4688</name>
</gene>
<protein>
    <recommendedName>
        <fullName evidence="2">FOXO protein transactivation domain-containing protein</fullName>
    </recommendedName>
</protein>
<dbReference type="Pfam" id="PF16676">
    <property type="entry name" value="FOXO-TAD"/>
    <property type="match status" value="1"/>
</dbReference>
<accession>A0A9P0FFX4</accession>
<sequence>MAGNYSPDQLAGNLQQGMKLEPDSYLGYMNGQTTTQPPPPPYSNPYEFGDLNTPFDVCSAHGIRSCTCIQDIKVENCLPNIKTERMSPSGMSPSYTNSEPSPDTLNGQYMHSKNVLTRRSSNSPPMNQQHNQGTPSTMMGQLMGALNSSTILDDLNINVESFQGGFDCNVEELIKHELNMEGNLDFNFSNQQQNITQQTENAAAPQNAPPPYSAAVTSPSWLRCSVRSVYGTIFPLEELFLPGDPSYPGWRLLEQLEMWAAGDQEQHGPLEHPQTSRQSKSWFCDLLGALLQNMPLPFFMKTFTFTPTKW</sequence>
<organism evidence="3 4">
    <name type="scientific">Brassicogethes aeneus</name>
    <name type="common">Rape pollen beetle</name>
    <name type="synonym">Meligethes aeneus</name>
    <dbReference type="NCBI Taxonomy" id="1431903"/>
    <lineage>
        <taxon>Eukaryota</taxon>
        <taxon>Metazoa</taxon>
        <taxon>Ecdysozoa</taxon>
        <taxon>Arthropoda</taxon>
        <taxon>Hexapoda</taxon>
        <taxon>Insecta</taxon>
        <taxon>Pterygota</taxon>
        <taxon>Neoptera</taxon>
        <taxon>Endopterygota</taxon>
        <taxon>Coleoptera</taxon>
        <taxon>Polyphaga</taxon>
        <taxon>Cucujiformia</taxon>
        <taxon>Nitidulidae</taxon>
        <taxon>Meligethinae</taxon>
        <taxon>Brassicogethes</taxon>
    </lineage>
</organism>
<name>A0A9P0FFX4_BRAAE</name>
<reference evidence="3" key="1">
    <citation type="submission" date="2021-12" db="EMBL/GenBank/DDBJ databases">
        <authorList>
            <person name="King R."/>
        </authorList>
    </citation>
    <scope>NUCLEOTIDE SEQUENCE</scope>
</reference>